<dbReference type="EMBL" id="JASWJB010000629">
    <property type="protein sequence ID" value="KAK2589546.1"/>
    <property type="molecule type" value="Genomic_DNA"/>
</dbReference>
<name>A0AAJ0CAV5_9HYPO</name>
<sequence>MPSSQFSLDSIPDLTGRVYLVTGGNTGIGLSTVIGLASQGAKVYMGCRSEVKARAAIDEIEAQIKATNVHFLSLDLSSFNSVLSAASEIKAKETALHGLINNAGIMGVPFEKTDDGYEVQFQTNYMSHWLLTYHLLPILTTTGAANQDISRIVNVTSDGHERFAPACGIKFNDIDLKEEGAMTRYGQSKLANVLHVKELNRKYGPSSTSEAHLCVAAVHPGHIDTHLNKQATGTAPGMVLRLVTPIMRCVGILDDRSKGALSSIFAIASEGFKAADSGAYVVPYAKIGTPSALALDQTLATELWNWTEKELGSKGFLQ</sequence>
<dbReference type="InterPro" id="IPR002347">
    <property type="entry name" value="SDR_fam"/>
</dbReference>
<evidence type="ECO:0008006" key="4">
    <source>
        <dbReference type="Google" id="ProtNLM"/>
    </source>
</evidence>
<keyword evidence="3" id="KW-1185">Reference proteome</keyword>
<dbReference type="PRINTS" id="PR00081">
    <property type="entry name" value="GDHRDH"/>
</dbReference>
<accession>A0AAJ0CAV5</accession>
<dbReference type="Gene3D" id="3.40.50.720">
    <property type="entry name" value="NAD(P)-binding Rossmann-like Domain"/>
    <property type="match status" value="1"/>
</dbReference>
<reference evidence="2" key="1">
    <citation type="submission" date="2023-06" db="EMBL/GenBank/DDBJ databases">
        <title>Conoideocrella luteorostrata (Hypocreales: Clavicipitaceae), a potential biocontrol fungus for elongate hemlock scale in United States Christmas tree production areas.</title>
        <authorList>
            <person name="Barrett H."/>
            <person name="Lovett B."/>
            <person name="Macias A.M."/>
            <person name="Stajich J.E."/>
            <person name="Kasson M.T."/>
        </authorList>
    </citation>
    <scope>NUCLEOTIDE SEQUENCE</scope>
    <source>
        <strain evidence="2">ARSEF 14590</strain>
    </source>
</reference>
<dbReference type="AlphaFoldDB" id="A0AAJ0CAV5"/>
<evidence type="ECO:0000313" key="2">
    <source>
        <dbReference type="EMBL" id="KAK2589546.1"/>
    </source>
</evidence>
<dbReference type="PANTHER" id="PTHR43157:SF31">
    <property type="entry name" value="PHOSPHATIDYLINOSITOL-GLYCAN BIOSYNTHESIS CLASS F PROTEIN"/>
    <property type="match status" value="1"/>
</dbReference>
<keyword evidence="1" id="KW-0560">Oxidoreductase</keyword>
<dbReference type="GO" id="GO:0016491">
    <property type="term" value="F:oxidoreductase activity"/>
    <property type="evidence" value="ECO:0007669"/>
    <property type="project" value="UniProtKB-KW"/>
</dbReference>
<protein>
    <recommendedName>
        <fullName evidence="4">NAD(P)-binding protein</fullName>
    </recommendedName>
</protein>
<dbReference type="InterPro" id="IPR036291">
    <property type="entry name" value="NAD(P)-bd_dom_sf"/>
</dbReference>
<dbReference type="Proteomes" id="UP001251528">
    <property type="component" value="Unassembled WGS sequence"/>
</dbReference>
<proteinExistence type="predicted"/>
<gene>
    <name evidence="2" type="ORF">QQS21_012777</name>
</gene>
<comment type="caution">
    <text evidence="2">The sequence shown here is derived from an EMBL/GenBank/DDBJ whole genome shotgun (WGS) entry which is preliminary data.</text>
</comment>
<dbReference type="Pfam" id="PF00106">
    <property type="entry name" value="adh_short"/>
    <property type="match status" value="1"/>
</dbReference>
<evidence type="ECO:0000313" key="3">
    <source>
        <dbReference type="Proteomes" id="UP001251528"/>
    </source>
</evidence>
<evidence type="ECO:0000256" key="1">
    <source>
        <dbReference type="ARBA" id="ARBA00023002"/>
    </source>
</evidence>
<organism evidence="2 3">
    <name type="scientific">Conoideocrella luteorostrata</name>
    <dbReference type="NCBI Taxonomy" id="1105319"/>
    <lineage>
        <taxon>Eukaryota</taxon>
        <taxon>Fungi</taxon>
        <taxon>Dikarya</taxon>
        <taxon>Ascomycota</taxon>
        <taxon>Pezizomycotina</taxon>
        <taxon>Sordariomycetes</taxon>
        <taxon>Hypocreomycetidae</taxon>
        <taxon>Hypocreales</taxon>
        <taxon>Clavicipitaceae</taxon>
        <taxon>Conoideocrella</taxon>
    </lineage>
</organism>
<dbReference type="PANTHER" id="PTHR43157">
    <property type="entry name" value="PHOSPHATIDYLINOSITOL-GLYCAN BIOSYNTHESIS CLASS F PROTEIN-RELATED"/>
    <property type="match status" value="1"/>
</dbReference>
<dbReference type="SUPFAM" id="SSF51735">
    <property type="entry name" value="NAD(P)-binding Rossmann-fold domains"/>
    <property type="match status" value="1"/>
</dbReference>